<evidence type="ECO:0000313" key="1">
    <source>
        <dbReference type="EMBL" id="KAH6938162.1"/>
    </source>
</evidence>
<keyword evidence="2" id="KW-1185">Reference proteome</keyword>
<comment type="caution">
    <text evidence="1">The sequence shown here is derived from an EMBL/GenBank/DDBJ whole genome shotgun (WGS) entry which is preliminary data.</text>
</comment>
<organism evidence="1 2">
    <name type="scientific">Hyalomma asiaticum</name>
    <name type="common">Tick</name>
    <dbReference type="NCBI Taxonomy" id="266040"/>
    <lineage>
        <taxon>Eukaryota</taxon>
        <taxon>Metazoa</taxon>
        <taxon>Ecdysozoa</taxon>
        <taxon>Arthropoda</taxon>
        <taxon>Chelicerata</taxon>
        <taxon>Arachnida</taxon>
        <taxon>Acari</taxon>
        <taxon>Parasitiformes</taxon>
        <taxon>Ixodida</taxon>
        <taxon>Ixodoidea</taxon>
        <taxon>Ixodidae</taxon>
        <taxon>Hyalomminae</taxon>
        <taxon>Hyalomma</taxon>
    </lineage>
</organism>
<sequence>MEGDVCAVYQAWYGPVPSLAPRWAREVLPPRAGRLLVALDSGLCQAVRGPSRGGGGPWRRRWYFVPGRSFCPTPLPLPLPAAAWASLALTAASAAGCGSPTSIVALLLIERPSLGNAPGALFVLAAESSLLDLQVDLQRQQHSDQEPWITQTEVEASNGSLLTTDDQIVRLRASVQGTVVEVVPLMYAFCSKAEILSIVADLDTLGEILLNIIPKLDDRSMQFAQHTGQNGGSESEMRLLMHQSHAGCIIGRAGCRIKELRESTGANIKVHGSCCPGSTERIVKVTGSPSVVVDCIKQICDIVGGAPIKGLNKPYDPHNFDPEFAQEYGGFPEGAAGGASGGGGALGGMSVGPARGSSTGSSRSGSMSFWRDEPVDAFARGRGPKRGPWGEASPQLPPHAFADEPARPWHSPPSLSSGGMHRKIKGCGKKWETEIGLVLLVYKGPRMYGFRLTCSLATSHSCTDVGVSDGSVQAAAEKVHTGNNAPVLERLHN</sequence>
<gene>
    <name evidence="1" type="ORF">HPB50_007334</name>
</gene>
<protein>
    <submittedName>
        <fullName evidence="1">Uncharacterized protein</fullName>
    </submittedName>
</protein>
<evidence type="ECO:0000313" key="2">
    <source>
        <dbReference type="Proteomes" id="UP000821845"/>
    </source>
</evidence>
<dbReference type="EMBL" id="CM023482">
    <property type="protein sequence ID" value="KAH6938162.1"/>
    <property type="molecule type" value="Genomic_DNA"/>
</dbReference>
<name>A0ACB7SSP0_HYAAI</name>
<accession>A0ACB7SSP0</accession>
<reference evidence="1" key="1">
    <citation type="submission" date="2020-05" db="EMBL/GenBank/DDBJ databases">
        <title>Large-scale comparative analyses of tick genomes elucidate their genetic diversity and vector capacities.</title>
        <authorList>
            <person name="Jia N."/>
            <person name="Wang J."/>
            <person name="Shi W."/>
            <person name="Du L."/>
            <person name="Sun Y."/>
            <person name="Zhan W."/>
            <person name="Jiang J."/>
            <person name="Wang Q."/>
            <person name="Zhang B."/>
            <person name="Ji P."/>
            <person name="Sakyi L.B."/>
            <person name="Cui X."/>
            <person name="Yuan T."/>
            <person name="Jiang B."/>
            <person name="Yang W."/>
            <person name="Lam T.T.-Y."/>
            <person name="Chang Q."/>
            <person name="Ding S."/>
            <person name="Wang X."/>
            <person name="Zhu J."/>
            <person name="Ruan X."/>
            <person name="Zhao L."/>
            <person name="Wei J."/>
            <person name="Que T."/>
            <person name="Du C."/>
            <person name="Cheng J."/>
            <person name="Dai P."/>
            <person name="Han X."/>
            <person name="Huang E."/>
            <person name="Gao Y."/>
            <person name="Liu J."/>
            <person name="Shao H."/>
            <person name="Ye R."/>
            <person name="Li L."/>
            <person name="Wei W."/>
            <person name="Wang X."/>
            <person name="Wang C."/>
            <person name="Yang T."/>
            <person name="Huo Q."/>
            <person name="Li W."/>
            <person name="Guo W."/>
            <person name="Chen H."/>
            <person name="Zhou L."/>
            <person name="Ni X."/>
            <person name="Tian J."/>
            <person name="Zhou Y."/>
            <person name="Sheng Y."/>
            <person name="Liu T."/>
            <person name="Pan Y."/>
            <person name="Xia L."/>
            <person name="Li J."/>
            <person name="Zhao F."/>
            <person name="Cao W."/>
        </authorList>
    </citation>
    <scope>NUCLEOTIDE SEQUENCE</scope>
    <source>
        <strain evidence="1">Hyas-2018</strain>
    </source>
</reference>
<proteinExistence type="predicted"/>
<dbReference type="Proteomes" id="UP000821845">
    <property type="component" value="Chromosome 2"/>
</dbReference>